<proteinExistence type="inferred from homology"/>
<name>A0A7C9JVI7_9PROT</name>
<dbReference type="GO" id="GO:0002143">
    <property type="term" value="P:tRNA wobble position uridine thiolation"/>
    <property type="evidence" value="ECO:0007669"/>
    <property type="project" value="TreeGrafter"/>
</dbReference>
<dbReference type="Proteomes" id="UP000483432">
    <property type="component" value="Unassembled WGS sequence"/>
</dbReference>
<accession>A0A7C9JVI7</accession>
<dbReference type="InterPro" id="IPR025526">
    <property type="entry name" value="DsrC-like_dom_sf"/>
</dbReference>
<keyword evidence="3" id="KW-0963">Cytoplasm</keyword>
<dbReference type="Gene3D" id="1.10.10.370">
    <property type="entry name" value="DsrC-like protein, C-terminal domain"/>
    <property type="match status" value="1"/>
</dbReference>
<reference evidence="4 5" key="1">
    <citation type="submission" date="2019-09" db="EMBL/GenBank/DDBJ databases">
        <title>H2 Metabolism Revealed by Metagenomic Analysis in Subglacial Sediment of East Antarctica.</title>
        <authorList>
            <person name="Yang Z."/>
            <person name="Zhang Y."/>
            <person name="Lv Y."/>
            <person name="Yan W."/>
            <person name="Xiao X."/>
            <person name="Sun B."/>
            <person name="Ma H."/>
        </authorList>
    </citation>
    <scope>NUCLEOTIDE SEQUENCE [LARGE SCALE GENOMIC DNA]</scope>
    <source>
        <strain evidence="4">Bin2_2</strain>
    </source>
</reference>
<comment type="subcellular location">
    <subcellularLocation>
        <location evidence="1">Cytoplasm</location>
    </subcellularLocation>
</comment>
<dbReference type="Pfam" id="PF04358">
    <property type="entry name" value="DsrC"/>
    <property type="match status" value="1"/>
</dbReference>
<evidence type="ECO:0000313" key="4">
    <source>
        <dbReference type="EMBL" id="NDP47213.1"/>
    </source>
</evidence>
<dbReference type="SUPFAM" id="SSF69721">
    <property type="entry name" value="DsrC, the gamma subunit of dissimilatory sulfite reductase"/>
    <property type="match status" value="1"/>
</dbReference>
<evidence type="ECO:0000256" key="3">
    <source>
        <dbReference type="ARBA" id="ARBA00022490"/>
    </source>
</evidence>
<comment type="caution">
    <text evidence="4">The sequence shown here is derived from an EMBL/GenBank/DDBJ whole genome shotgun (WGS) entry which is preliminary data.</text>
</comment>
<gene>
    <name evidence="4" type="ORF">GZ085_02270</name>
</gene>
<evidence type="ECO:0000256" key="2">
    <source>
        <dbReference type="ARBA" id="ARBA00005718"/>
    </source>
</evidence>
<dbReference type="EMBL" id="JAAFGW010000018">
    <property type="protein sequence ID" value="NDP47213.1"/>
    <property type="molecule type" value="Genomic_DNA"/>
</dbReference>
<dbReference type="PANTHER" id="PTHR37010">
    <property type="entry name" value="SULFURTRANSFERASE TUSE"/>
    <property type="match status" value="1"/>
</dbReference>
<evidence type="ECO:0000313" key="5">
    <source>
        <dbReference type="Proteomes" id="UP000483432"/>
    </source>
</evidence>
<dbReference type="Gene3D" id="3.30.1420.10">
    <property type="match status" value="1"/>
</dbReference>
<protein>
    <submittedName>
        <fullName evidence="4">TusE/DsrC/DsvC family sulfur relay protein</fullName>
    </submittedName>
</protein>
<dbReference type="InterPro" id="IPR007453">
    <property type="entry name" value="DsrC/TusE"/>
</dbReference>
<dbReference type="GO" id="GO:0005737">
    <property type="term" value="C:cytoplasm"/>
    <property type="evidence" value="ECO:0007669"/>
    <property type="project" value="UniProtKB-SubCell"/>
</dbReference>
<dbReference type="InterPro" id="IPR042072">
    <property type="entry name" value="DsrC-like_C"/>
</dbReference>
<dbReference type="GO" id="GO:0097163">
    <property type="term" value="F:sulfur carrier activity"/>
    <property type="evidence" value="ECO:0007669"/>
    <property type="project" value="TreeGrafter"/>
</dbReference>
<dbReference type="PANTHER" id="PTHR37010:SF1">
    <property type="entry name" value="SULFURTRANSFERASE TUSE"/>
    <property type="match status" value="1"/>
</dbReference>
<comment type="similarity">
    <text evidence="2">Belongs to the DsrC/TusE family.</text>
</comment>
<dbReference type="PIRSF" id="PIRSF006223">
    <property type="entry name" value="DsrC_TusE"/>
    <property type="match status" value="1"/>
</dbReference>
<sequence>MEQTTDFATLIPERDAEGYLIDSADWNEEVAEVLARDENIELTDDHWDVIRFMRDFYNEHQVTADARFAIKHLAERVGRDAQKRLFVLFPYGYVKQACKIAGMRRPRNWSTG</sequence>
<evidence type="ECO:0000256" key="1">
    <source>
        <dbReference type="ARBA" id="ARBA00004496"/>
    </source>
</evidence>
<organism evidence="4 5">
    <name type="scientific">Sulfuriferula multivorans</name>
    <dbReference type="NCBI Taxonomy" id="1559896"/>
    <lineage>
        <taxon>Bacteria</taxon>
        <taxon>Pseudomonadati</taxon>
        <taxon>Pseudomonadota</taxon>
        <taxon>Betaproteobacteria</taxon>
        <taxon>Nitrosomonadales</taxon>
        <taxon>Sulfuricellaceae</taxon>
        <taxon>Sulfuriferula</taxon>
    </lineage>
</organism>
<dbReference type="NCBIfam" id="TIGR03342">
    <property type="entry name" value="dsrC_tusE_dsvC"/>
    <property type="match status" value="1"/>
</dbReference>
<dbReference type="AlphaFoldDB" id="A0A7C9JVI7"/>
<dbReference type="InterPro" id="IPR043163">
    <property type="entry name" value="DsrC-like_N"/>
</dbReference>